<keyword evidence="8" id="KW-1185">Reference proteome</keyword>
<comment type="similarity">
    <text evidence="2">Belongs to the SNAPC3/SRD2 family.</text>
</comment>
<accession>A0A1X6ND62</accession>
<evidence type="ECO:0000256" key="3">
    <source>
        <dbReference type="ARBA" id="ARBA00023015"/>
    </source>
</evidence>
<sequence length="262" mass="29361">LTMHSASFIRPPKHSDRNTLTHAKRFKTSSWTQNTHEVLLFVSIYNHLSWGHRQLFRSSQHVLSSSQTLGDLFEVIPCHSNEIPKEIQNDSGERIGCVICIEGVAYGDGQNMVDYAEKLLELRNTPNDKAGQLGLEKGVSMHDTTLASLTVHLHKPYWLLHAGSCEHFIVIDQIRLWHPTDPPLIDYPLTTHITPPLLDLCRACNKVPAVYAVLGDMRLGESPFVICGPCWRWMGMPDDSSADEVMIVPLLKHEHGWGGTGG</sequence>
<keyword evidence="6" id="KW-0539">Nucleus</keyword>
<evidence type="ECO:0000313" key="7">
    <source>
        <dbReference type="EMBL" id="OSX66442.1"/>
    </source>
</evidence>
<evidence type="ECO:0000313" key="8">
    <source>
        <dbReference type="Proteomes" id="UP000194127"/>
    </source>
</evidence>
<dbReference type="GO" id="GO:0003681">
    <property type="term" value="F:bent DNA binding"/>
    <property type="evidence" value="ECO:0007669"/>
    <property type="project" value="TreeGrafter"/>
</dbReference>
<dbReference type="GO" id="GO:0001006">
    <property type="term" value="F:RNA polymerase III type 3 promoter sequence-specific DNA binding"/>
    <property type="evidence" value="ECO:0007669"/>
    <property type="project" value="TreeGrafter"/>
</dbReference>
<dbReference type="PANTHER" id="PTHR13421">
    <property type="entry name" value="SNRNA-ACTIVATING PROTEIN COMPLEX SUBUNIT 3"/>
    <property type="match status" value="1"/>
</dbReference>
<dbReference type="InterPro" id="IPR022042">
    <property type="entry name" value="snRNA-activating_su3"/>
</dbReference>
<evidence type="ECO:0000256" key="2">
    <source>
        <dbReference type="ARBA" id="ARBA00010410"/>
    </source>
</evidence>
<dbReference type="GO" id="GO:0005634">
    <property type="term" value="C:nucleus"/>
    <property type="evidence" value="ECO:0007669"/>
    <property type="project" value="UniProtKB-SubCell"/>
</dbReference>
<proteinExistence type="inferred from homology"/>
<comment type="subcellular location">
    <subcellularLocation>
        <location evidence="1">Nucleus</location>
    </subcellularLocation>
</comment>
<dbReference type="RefSeq" id="XP_024343236.1">
    <property type="nucleotide sequence ID" value="XM_024484012.1"/>
</dbReference>
<evidence type="ECO:0000256" key="1">
    <source>
        <dbReference type="ARBA" id="ARBA00004123"/>
    </source>
</evidence>
<dbReference type="STRING" id="670580.A0A1X6ND62"/>
<dbReference type="Proteomes" id="UP000194127">
    <property type="component" value="Unassembled WGS sequence"/>
</dbReference>
<dbReference type="PANTHER" id="PTHR13421:SF16">
    <property type="entry name" value="SNRNA-ACTIVATING PROTEIN COMPLEX SUBUNIT 3"/>
    <property type="match status" value="1"/>
</dbReference>
<keyword evidence="4" id="KW-0238">DNA-binding</keyword>
<dbReference type="GO" id="GO:0042796">
    <property type="term" value="P:snRNA transcription by RNA polymerase III"/>
    <property type="evidence" value="ECO:0007669"/>
    <property type="project" value="TreeGrafter"/>
</dbReference>
<evidence type="ECO:0000256" key="5">
    <source>
        <dbReference type="ARBA" id="ARBA00023163"/>
    </source>
</evidence>
<protein>
    <recommendedName>
        <fullName evidence="9">snRNA-activating protein complex subunit 3</fullName>
    </recommendedName>
</protein>
<evidence type="ECO:0000256" key="6">
    <source>
        <dbReference type="ARBA" id="ARBA00023242"/>
    </source>
</evidence>
<dbReference type="GO" id="GO:0042795">
    <property type="term" value="P:snRNA transcription by RNA polymerase II"/>
    <property type="evidence" value="ECO:0007669"/>
    <property type="project" value="TreeGrafter"/>
</dbReference>
<dbReference type="GO" id="GO:0001046">
    <property type="term" value="F:core promoter sequence-specific DNA binding"/>
    <property type="evidence" value="ECO:0007669"/>
    <property type="project" value="TreeGrafter"/>
</dbReference>
<keyword evidence="5" id="KW-0804">Transcription</keyword>
<feature type="non-terminal residue" evidence="7">
    <location>
        <position position="1"/>
    </location>
</feature>
<dbReference type="OrthoDB" id="3437960at2759"/>
<dbReference type="AlphaFoldDB" id="A0A1X6ND62"/>
<evidence type="ECO:0000256" key="4">
    <source>
        <dbReference type="ARBA" id="ARBA00023125"/>
    </source>
</evidence>
<organism evidence="7 8">
    <name type="scientific">Postia placenta MAD-698-R-SB12</name>
    <dbReference type="NCBI Taxonomy" id="670580"/>
    <lineage>
        <taxon>Eukaryota</taxon>
        <taxon>Fungi</taxon>
        <taxon>Dikarya</taxon>
        <taxon>Basidiomycota</taxon>
        <taxon>Agaricomycotina</taxon>
        <taxon>Agaricomycetes</taxon>
        <taxon>Polyporales</taxon>
        <taxon>Adustoporiaceae</taxon>
        <taxon>Rhodonia</taxon>
    </lineage>
</organism>
<dbReference type="Pfam" id="PF12251">
    <property type="entry name" value="SNAPC3"/>
    <property type="match status" value="1"/>
</dbReference>
<gene>
    <name evidence="7" type="ORF">POSPLADRAFT_1130970</name>
</gene>
<dbReference type="GO" id="GO:0019185">
    <property type="term" value="C:snRNA-activating protein complex"/>
    <property type="evidence" value="ECO:0007669"/>
    <property type="project" value="TreeGrafter"/>
</dbReference>
<evidence type="ECO:0008006" key="9">
    <source>
        <dbReference type="Google" id="ProtNLM"/>
    </source>
</evidence>
<reference evidence="7 8" key="1">
    <citation type="submission" date="2017-04" db="EMBL/GenBank/DDBJ databases">
        <title>Genome Sequence of the Model Brown-Rot Fungus Postia placenta SB12.</title>
        <authorList>
            <consortium name="DOE Joint Genome Institute"/>
            <person name="Gaskell J."/>
            <person name="Kersten P."/>
            <person name="Larrondo L.F."/>
            <person name="Canessa P."/>
            <person name="Martinez D."/>
            <person name="Hibbett D."/>
            <person name="Schmoll M."/>
            <person name="Kubicek C.P."/>
            <person name="Martinez A.T."/>
            <person name="Yadav J."/>
            <person name="Master E."/>
            <person name="Magnuson J.K."/>
            <person name="James T."/>
            <person name="Yaver D."/>
            <person name="Berka R."/>
            <person name="Labutti K."/>
            <person name="Lipzen A."/>
            <person name="Aerts A."/>
            <person name="Barry K."/>
            <person name="Henrissat B."/>
            <person name="Blanchette R."/>
            <person name="Grigoriev I."/>
            <person name="Cullen D."/>
        </authorList>
    </citation>
    <scope>NUCLEOTIDE SEQUENCE [LARGE SCALE GENOMIC DNA]</scope>
    <source>
        <strain evidence="7 8">MAD-698-R-SB12</strain>
    </source>
</reference>
<dbReference type="EMBL" id="KZ110592">
    <property type="protein sequence ID" value="OSX66442.1"/>
    <property type="molecule type" value="Genomic_DNA"/>
</dbReference>
<name>A0A1X6ND62_9APHY</name>
<dbReference type="GeneID" id="36328961"/>
<keyword evidence="3" id="KW-0805">Transcription regulation</keyword>
<dbReference type="GO" id="GO:0000978">
    <property type="term" value="F:RNA polymerase II cis-regulatory region sequence-specific DNA binding"/>
    <property type="evidence" value="ECO:0007669"/>
    <property type="project" value="TreeGrafter"/>
</dbReference>